<feature type="chain" id="PRO_5003193150" evidence="1">
    <location>
        <begin position="19"/>
        <end position="166"/>
    </location>
</feature>
<keyword evidence="1" id="KW-0732">Signal</keyword>
<evidence type="ECO:0000313" key="2">
    <source>
        <dbReference type="EMBL" id="CBY16429.1"/>
    </source>
</evidence>
<reference evidence="2" key="1">
    <citation type="journal article" date="2010" name="Science">
        <title>Plasticity of animal genome architecture unmasked by rapid evolution of a pelagic tunicate.</title>
        <authorList>
            <person name="Denoeud F."/>
            <person name="Henriet S."/>
            <person name="Mungpakdee S."/>
            <person name="Aury J.M."/>
            <person name="Da Silva C."/>
            <person name="Brinkmann H."/>
            <person name="Mikhaleva J."/>
            <person name="Olsen L.C."/>
            <person name="Jubin C."/>
            <person name="Canestro C."/>
            <person name="Bouquet J.M."/>
            <person name="Danks G."/>
            <person name="Poulain J."/>
            <person name="Campsteijn C."/>
            <person name="Adamski M."/>
            <person name="Cross I."/>
            <person name="Yadetie F."/>
            <person name="Muffato M."/>
            <person name="Louis A."/>
            <person name="Butcher S."/>
            <person name="Tsagkogeorga G."/>
            <person name="Konrad A."/>
            <person name="Singh S."/>
            <person name="Jensen M.F."/>
            <person name="Cong E.H."/>
            <person name="Eikeseth-Otteraa H."/>
            <person name="Noel B."/>
            <person name="Anthouard V."/>
            <person name="Porcel B.M."/>
            <person name="Kachouri-Lafond R."/>
            <person name="Nishino A."/>
            <person name="Ugolini M."/>
            <person name="Chourrout P."/>
            <person name="Nishida H."/>
            <person name="Aasland R."/>
            <person name="Huzurbazar S."/>
            <person name="Westhof E."/>
            <person name="Delsuc F."/>
            <person name="Lehrach H."/>
            <person name="Reinhardt R."/>
            <person name="Weissenbach J."/>
            <person name="Roy S.W."/>
            <person name="Artiguenave F."/>
            <person name="Postlethwait J.H."/>
            <person name="Manak J.R."/>
            <person name="Thompson E.M."/>
            <person name="Jaillon O."/>
            <person name="Du Pasquier L."/>
            <person name="Boudinot P."/>
            <person name="Liberles D.A."/>
            <person name="Volff J.N."/>
            <person name="Philippe H."/>
            <person name="Lenhard B."/>
            <person name="Roest Crollius H."/>
            <person name="Wincker P."/>
            <person name="Chourrout D."/>
        </authorList>
    </citation>
    <scope>NUCLEOTIDE SEQUENCE [LARGE SCALE GENOMIC DNA]</scope>
</reference>
<accession>E4Y3N3</accession>
<dbReference type="Gene3D" id="1.20.90.10">
    <property type="entry name" value="Phospholipase A2 domain"/>
    <property type="match status" value="1"/>
</dbReference>
<dbReference type="GO" id="GO:0004623">
    <property type="term" value="F:phospholipase A2 activity"/>
    <property type="evidence" value="ECO:0007669"/>
    <property type="project" value="InterPro"/>
</dbReference>
<feature type="signal peptide" evidence="1">
    <location>
        <begin position="1"/>
        <end position="18"/>
    </location>
</feature>
<dbReference type="EMBL" id="FN654209">
    <property type="protein sequence ID" value="CBY16429.1"/>
    <property type="molecule type" value="Genomic_DNA"/>
</dbReference>
<name>E4Y3N3_OIKDI</name>
<keyword evidence="3" id="KW-1185">Reference proteome</keyword>
<proteinExistence type="predicted"/>
<organism evidence="2">
    <name type="scientific">Oikopleura dioica</name>
    <name type="common">Tunicate</name>
    <dbReference type="NCBI Taxonomy" id="34765"/>
    <lineage>
        <taxon>Eukaryota</taxon>
        <taxon>Metazoa</taxon>
        <taxon>Chordata</taxon>
        <taxon>Tunicata</taxon>
        <taxon>Appendicularia</taxon>
        <taxon>Copelata</taxon>
        <taxon>Oikopleuridae</taxon>
        <taxon>Oikopleura</taxon>
    </lineage>
</organism>
<dbReference type="SUPFAM" id="SSF48619">
    <property type="entry name" value="Phospholipase A2, PLA2"/>
    <property type="match status" value="1"/>
</dbReference>
<evidence type="ECO:0000256" key="1">
    <source>
        <dbReference type="SAM" id="SignalP"/>
    </source>
</evidence>
<evidence type="ECO:0000313" key="3">
    <source>
        <dbReference type="Proteomes" id="UP000001307"/>
    </source>
</evidence>
<gene>
    <name evidence="2" type="ORF">GSOID_T00001593001</name>
</gene>
<sequence length="166" mass="18638">MVKISAFALLMNLRITQGQSELDLEEEFAIAGIQLPPTNGLAGRRFVPSPELVNGTGPGIQEKLYEMNTLWTKYKTNRNKFTEQDKTSLLAIRKLLQLKAVVMGILDLSVEEAQDFNFDRFCFYGCYCLPDKSVHDDSPGIGKPVDPIDNSCKVKIMLTLECKMTN</sequence>
<dbReference type="OrthoDB" id="5841574at2759"/>
<dbReference type="Proteomes" id="UP000001307">
    <property type="component" value="Unassembled WGS sequence"/>
</dbReference>
<dbReference type="GO" id="GO:0006644">
    <property type="term" value="P:phospholipid metabolic process"/>
    <property type="evidence" value="ECO:0007669"/>
    <property type="project" value="InterPro"/>
</dbReference>
<dbReference type="InParanoid" id="E4Y3N3"/>
<dbReference type="GO" id="GO:0050482">
    <property type="term" value="P:arachidonate secretion"/>
    <property type="evidence" value="ECO:0007669"/>
    <property type="project" value="InterPro"/>
</dbReference>
<protein>
    <submittedName>
        <fullName evidence="2">Uncharacterized protein</fullName>
    </submittedName>
</protein>
<dbReference type="AlphaFoldDB" id="E4Y3N3"/>
<dbReference type="InterPro" id="IPR036444">
    <property type="entry name" value="PLipase_A2_dom_sf"/>
</dbReference>